<comment type="caution">
    <text evidence="2">The sequence shown here is derived from an EMBL/GenBank/DDBJ whole genome shotgun (WGS) entry which is preliminary data.</text>
</comment>
<evidence type="ECO:0000256" key="1">
    <source>
        <dbReference type="SAM" id="MobiDB-lite"/>
    </source>
</evidence>
<gene>
    <name evidence="2" type="ORF">FHS76_003620</name>
</gene>
<accession>A0A7W9EP19</accession>
<dbReference type="Proteomes" id="UP000555546">
    <property type="component" value="Unassembled WGS sequence"/>
</dbReference>
<sequence length="63" mass="6691">MKLSMQVTFDGLVRALRWKALSAGETVAVQPMPSSRGGDIYQTGGAGGDRHEERRGSIAEGTV</sequence>
<name>A0A7W9EP19_9HYPH</name>
<feature type="compositionally biased region" description="Basic and acidic residues" evidence="1">
    <location>
        <begin position="48"/>
        <end position="57"/>
    </location>
</feature>
<feature type="region of interest" description="Disordered" evidence="1">
    <location>
        <begin position="29"/>
        <end position="63"/>
    </location>
</feature>
<organism evidence="2 3">
    <name type="scientific">Brucella daejeonensis</name>
    <dbReference type="NCBI Taxonomy" id="659015"/>
    <lineage>
        <taxon>Bacteria</taxon>
        <taxon>Pseudomonadati</taxon>
        <taxon>Pseudomonadota</taxon>
        <taxon>Alphaproteobacteria</taxon>
        <taxon>Hyphomicrobiales</taxon>
        <taxon>Brucellaceae</taxon>
        <taxon>Brucella/Ochrobactrum group</taxon>
        <taxon>Brucella</taxon>
    </lineage>
</organism>
<evidence type="ECO:0000313" key="2">
    <source>
        <dbReference type="EMBL" id="MBB5703710.1"/>
    </source>
</evidence>
<dbReference type="AlphaFoldDB" id="A0A7W9EP19"/>
<protein>
    <submittedName>
        <fullName evidence="2">Uncharacterized protein</fullName>
    </submittedName>
</protein>
<dbReference type="EMBL" id="JACIJG010000017">
    <property type="protein sequence ID" value="MBB5703710.1"/>
    <property type="molecule type" value="Genomic_DNA"/>
</dbReference>
<reference evidence="2 3" key="1">
    <citation type="submission" date="2020-08" db="EMBL/GenBank/DDBJ databases">
        <title>Genomic Encyclopedia of Type Strains, Phase IV (KMG-IV): sequencing the most valuable type-strain genomes for metagenomic binning, comparative biology and taxonomic classification.</title>
        <authorList>
            <person name="Goeker M."/>
        </authorList>
    </citation>
    <scope>NUCLEOTIDE SEQUENCE [LARGE SCALE GENOMIC DNA]</scope>
    <source>
        <strain evidence="2 3">DSM 26944</strain>
    </source>
</reference>
<evidence type="ECO:0000313" key="3">
    <source>
        <dbReference type="Proteomes" id="UP000555546"/>
    </source>
</evidence>
<proteinExistence type="predicted"/>
<keyword evidence="3" id="KW-1185">Reference proteome</keyword>